<evidence type="ECO:0000259" key="2">
    <source>
        <dbReference type="Pfam" id="PF00561"/>
    </source>
</evidence>
<keyword evidence="3" id="KW-0645">Protease</keyword>
<evidence type="ECO:0000313" key="4">
    <source>
        <dbReference type="Proteomes" id="UP000693672"/>
    </source>
</evidence>
<keyword evidence="1 3" id="KW-0378">Hydrolase</keyword>
<dbReference type="AlphaFoldDB" id="A0A916NKZ9"/>
<sequence>MEECVSIINGISLWYVKQGQGTPVVLLHGGPGAYDYLAPVAGLLSDRYLVIRYDQRGSWRSEKKGPYDIATFIEDLEQLRIHLGLERWIVGGHSWGASLALAYAVQHPARVMALIYISGTGIDPGWHADYRVNRLNRMSSDDREEYAKLRSVMDTLSGEKKSCAIARVRELSLRADLVCQDQYEAMPQINGHYINNEVNRTVGSECDQYFENVAFKQDVSRVTAPALFLHGEMDPRPYNYSLALSRLLPSAHFCIIQKAGHYPWLDNPSMLGAEMNAFLQRLFP</sequence>
<dbReference type="RefSeq" id="WP_218090160.1">
    <property type="nucleotide sequence ID" value="NZ_CAJVAS010000001.1"/>
</dbReference>
<dbReference type="Proteomes" id="UP000693672">
    <property type="component" value="Unassembled WGS sequence"/>
</dbReference>
<evidence type="ECO:0000313" key="3">
    <source>
        <dbReference type="EMBL" id="CAG7599852.1"/>
    </source>
</evidence>
<dbReference type="GO" id="GO:0004177">
    <property type="term" value="F:aminopeptidase activity"/>
    <property type="evidence" value="ECO:0007669"/>
    <property type="project" value="UniProtKB-KW"/>
</dbReference>
<organism evidence="3 4">
    <name type="scientific">Paenibacillus solanacearum</name>
    <dbReference type="NCBI Taxonomy" id="2048548"/>
    <lineage>
        <taxon>Bacteria</taxon>
        <taxon>Bacillati</taxon>
        <taxon>Bacillota</taxon>
        <taxon>Bacilli</taxon>
        <taxon>Bacillales</taxon>
        <taxon>Paenibacillaceae</taxon>
        <taxon>Paenibacillus</taxon>
    </lineage>
</organism>
<dbReference type="GO" id="GO:0016020">
    <property type="term" value="C:membrane"/>
    <property type="evidence" value="ECO:0007669"/>
    <property type="project" value="TreeGrafter"/>
</dbReference>
<comment type="caution">
    <text evidence="3">The sequence shown here is derived from an EMBL/GenBank/DDBJ whole genome shotgun (WGS) entry which is preliminary data.</text>
</comment>
<protein>
    <submittedName>
        <fullName evidence="3">Proline iminopeptidase</fullName>
        <ecNumber evidence="3">3.4.11.5</ecNumber>
    </submittedName>
</protein>
<dbReference type="EMBL" id="CAJVAS010000001">
    <property type="protein sequence ID" value="CAG7599852.1"/>
    <property type="molecule type" value="Genomic_DNA"/>
</dbReference>
<dbReference type="InterPro" id="IPR050266">
    <property type="entry name" value="AB_hydrolase_sf"/>
</dbReference>
<dbReference type="PANTHER" id="PTHR43798:SF31">
    <property type="entry name" value="AB HYDROLASE SUPERFAMILY PROTEIN YCLE"/>
    <property type="match status" value="1"/>
</dbReference>
<dbReference type="PANTHER" id="PTHR43798">
    <property type="entry name" value="MONOACYLGLYCEROL LIPASE"/>
    <property type="match status" value="1"/>
</dbReference>
<dbReference type="InterPro" id="IPR000073">
    <property type="entry name" value="AB_hydrolase_1"/>
</dbReference>
<gene>
    <name evidence="3" type="primary">pip</name>
    <name evidence="3" type="ORF">PAESOLCIP111_00345</name>
</gene>
<evidence type="ECO:0000256" key="1">
    <source>
        <dbReference type="ARBA" id="ARBA00022801"/>
    </source>
</evidence>
<keyword evidence="4" id="KW-1185">Reference proteome</keyword>
<name>A0A916NKZ9_9BACL</name>
<accession>A0A916NKZ9</accession>
<reference evidence="3" key="1">
    <citation type="submission" date="2021-06" db="EMBL/GenBank/DDBJ databases">
        <authorList>
            <person name="Criscuolo A."/>
        </authorList>
    </citation>
    <scope>NUCLEOTIDE SEQUENCE</scope>
    <source>
        <strain evidence="3">CIP111600</strain>
    </source>
</reference>
<keyword evidence="3" id="KW-0031">Aminopeptidase</keyword>
<dbReference type="EC" id="3.4.11.5" evidence="3"/>
<feature type="domain" description="AB hydrolase-1" evidence="2">
    <location>
        <begin position="23"/>
        <end position="268"/>
    </location>
</feature>
<proteinExistence type="predicted"/>
<dbReference type="Pfam" id="PF00561">
    <property type="entry name" value="Abhydrolase_1"/>
    <property type="match status" value="1"/>
</dbReference>